<evidence type="ECO:0000256" key="4">
    <source>
        <dbReference type="ARBA" id="ARBA00022833"/>
    </source>
</evidence>
<dbReference type="GO" id="GO:0009788">
    <property type="term" value="P:negative regulation of abscisic acid-activated signaling pathway"/>
    <property type="evidence" value="ECO:0007669"/>
    <property type="project" value="InterPro"/>
</dbReference>
<keyword evidence="2" id="KW-0479">Metal-binding</keyword>
<keyword evidence="3 6" id="KW-0863">Zinc-finger</keyword>
<evidence type="ECO:0000256" key="5">
    <source>
        <dbReference type="ARBA" id="ARBA00023242"/>
    </source>
</evidence>
<comment type="subcellular location">
    <subcellularLocation>
        <location evidence="1">Nucleus</location>
    </subcellularLocation>
</comment>
<dbReference type="PANTHER" id="PTHR47287">
    <property type="entry name" value="C2H2 AND C2HC ZINC FINGERS SUPERFAMILY PROTEIN"/>
    <property type="match status" value="1"/>
</dbReference>
<evidence type="ECO:0000256" key="1">
    <source>
        <dbReference type="ARBA" id="ARBA00004123"/>
    </source>
</evidence>
<organism evidence="9">
    <name type="scientific">Salvia splendens</name>
    <name type="common">Scarlet sage</name>
    <dbReference type="NCBI Taxonomy" id="180675"/>
    <lineage>
        <taxon>Eukaryota</taxon>
        <taxon>Viridiplantae</taxon>
        <taxon>Streptophyta</taxon>
        <taxon>Embryophyta</taxon>
        <taxon>Tracheophyta</taxon>
        <taxon>Spermatophyta</taxon>
        <taxon>Magnoliopsida</taxon>
        <taxon>eudicotyledons</taxon>
        <taxon>Gunneridae</taxon>
        <taxon>Pentapetalae</taxon>
        <taxon>asterids</taxon>
        <taxon>lamiids</taxon>
        <taxon>Lamiales</taxon>
        <taxon>Lamiaceae</taxon>
        <taxon>Nepetoideae</taxon>
        <taxon>Mentheae</taxon>
        <taxon>Salviinae</taxon>
        <taxon>Salvia</taxon>
        <taxon>Salvia subgen. Calosphace</taxon>
        <taxon>core Calosphace</taxon>
    </lineage>
</organism>
<evidence type="ECO:0000313" key="9">
    <source>
        <dbReference type="EMBL" id="KAG6420142.1"/>
    </source>
</evidence>
<protein>
    <recommendedName>
        <fullName evidence="8">C2H2-type domain-containing protein</fullName>
    </recommendedName>
</protein>
<name>A0A8X8XWU1_SALSN</name>
<keyword evidence="4" id="KW-0862">Zinc</keyword>
<dbReference type="Proteomes" id="UP000298416">
    <property type="component" value="Unassembled WGS sequence"/>
</dbReference>
<evidence type="ECO:0000313" key="10">
    <source>
        <dbReference type="Proteomes" id="UP000298416"/>
    </source>
</evidence>
<dbReference type="InterPro" id="IPR036236">
    <property type="entry name" value="Znf_C2H2_sf"/>
</dbReference>
<keyword evidence="10" id="KW-1185">Reference proteome</keyword>
<dbReference type="InterPro" id="IPR044246">
    <property type="entry name" value="ZFP3-like"/>
</dbReference>
<feature type="domain" description="C2H2-type" evidence="8">
    <location>
        <begin position="111"/>
        <end position="138"/>
    </location>
</feature>
<dbReference type="EMBL" id="PNBA02000006">
    <property type="protein sequence ID" value="KAG6420142.1"/>
    <property type="molecule type" value="Genomic_DNA"/>
</dbReference>
<gene>
    <name evidence="9" type="ORF">SASPL_116661</name>
</gene>
<evidence type="ECO:0000256" key="6">
    <source>
        <dbReference type="PROSITE-ProRule" id="PRU00042"/>
    </source>
</evidence>
<dbReference type="PANTHER" id="PTHR47287:SF9">
    <property type="entry name" value="ZINC FINGER PROTEIN 4-LIKE"/>
    <property type="match status" value="1"/>
</dbReference>
<dbReference type="PROSITE" id="PS00028">
    <property type="entry name" value="ZINC_FINGER_C2H2_1"/>
    <property type="match status" value="1"/>
</dbReference>
<evidence type="ECO:0000256" key="3">
    <source>
        <dbReference type="ARBA" id="ARBA00022771"/>
    </source>
</evidence>
<dbReference type="AlphaFoldDB" id="A0A8X8XWU1"/>
<feature type="region of interest" description="Disordered" evidence="7">
    <location>
        <begin position="126"/>
        <end position="149"/>
    </location>
</feature>
<keyword evidence="5" id="KW-0539">Nucleus</keyword>
<dbReference type="Gene3D" id="3.30.160.60">
    <property type="entry name" value="Classic Zinc Finger"/>
    <property type="match status" value="1"/>
</dbReference>
<comment type="caution">
    <text evidence="9">The sequence shown here is derived from an EMBL/GenBank/DDBJ whole genome shotgun (WGS) entry which is preliminary data.</text>
</comment>
<evidence type="ECO:0000256" key="7">
    <source>
        <dbReference type="SAM" id="MobiDB-lite"/>
    </source>
</evidence>
<proteinExistence type="predicted"/>
<dbReference type="GO" id="GO:0005634">
    <property type="term" value="C:nucleus"/>
    <property type="evidence" value="ECO:0007669"/>
    <property type="project" value="UniProtKB-SubCell"/>
</dbReference>
<feature type="compositionally biased region" description="Polar residues" evidence="7">
    <location>
        <begin position="13"/>
        <end position="26"/>
    </location>
</feature>
<dbReference type="PROSITE" id="PS50157">
    <property type="entry name" value="ZINC_FINGER_C2H2_2"/>
    <property type="match status" value="1"/>
</dbReference>
<reference evidence="9" key="2">
    <citation type="submission" date="2020-08" db="EMBL/GenBank/DDBJ databases">
        <title>Plant Genome Project.</title>
        <authorList>
            <person name="Zhang R.-G."/>
        </authorList>
    </citation>
    <scope>NUCLEOTIDE SEQUENCE</scope>
    <source>
        <strain evidence="9">Huo1</strain>
        <tissue evidence="9">Leaf</tissue>
    </source>
</reference>
<evidence type="ECO:0000256" key="2">
    <source>
        <dbReference type="ARBA" id="ARBA00022723"/>
    </source>
</evidence>
<feature type="region of interest" description="Disordered" evidence="7">
    <location>
        <begin position="1"/>
        <end position="69"/>
    </location>
</feature>
<feature type="compositionally biased region" description="Basic and acidic residues" evidence="7">
    <location>
        <begin position="47"/>
        <end position="69"/>
    </location>
</feature>
<evidence type="ECO:0000259" key="8">
    <source>
        <dbReference type="PROSITE" id="PS50157"/>
    </source>
</evidence>
<dbReference type="SUPFAM" id="SSF57667">
    <property type="entry name" value="beta-beta-alpha zinc fingers"/>
    <property type="match status" value="1"/>
</dbReference>
<dbReference type="InterPro" id="IPR013087">
    <property type="entry name" value="Znf_C2H2_type"/>
</dbReference>
<feature type="region of interest" description="Disordered" evidence="7">
    <location>
        <begin position="219"/>
        <end position="245"/>
    </location>
</feature>
<dbReference type="GO" id="GO:0008270">
    <property type="term" value="F:zinc ion binding"/>
    <property type="evidence" value="ECO:0007669"/>
    <property type="project" value="UniProtKB-KW"/>
</dbReference>
<reference evidence="9" key="1">
    <citation type="submission" date="2018-01" db="EMBL/GenBank/DDBJ databases">
        <authorList>
            <person name="Mao J.F."/>
        </authorList>
    </citation>
    <scope>NUCLEOTIDE SEQUENCE</scope>
    <source>
        <strain evidence="9">Huo1</strain>
        <tissue evidence="9">Leaf</tissue>
    </source>
</reference>
<accession>A0A8X8XWU1</accession>
<sequence length="321" mass="35412">MEALDLEPCHSDASPTSDESSTQTRSHLTEEEEEGTGHKAVTPHAFLDVKHDEPTSPSSKEEVTRYETDMSRVLLDHKHANDKDEPKSPSSSLQLKLADYRESNEVALKTFPCKFCEREFSTSQALGGHQNAHTGRKSGGQAPPQNGRLDEAAAAPNRLYGLPYHPYLENPMHGIFNRSIRVMAQSMIRKPYSHHHQALPRHIAREKLSRAYLKRPSPSMKVDGSLNLRGNPNPTATDDRAADNGHQRLKLRVYGSPNLGGNPNPTAIDNGATDNDRHWLGLGVGDGGAVAVAINVMSQKNLIWSLGYEILVLLGLYDSIY</sequence>